<evidence type="ECO:0000313" key="1">
    <source>
        <dbReference type="EMBL" id="KAH6649477.1"/>
    </source>
</evidence>
<name>A0ACB7PJT3_9PEZI</name>
<evidence type="ECO:0000313" key="2">
    <source>
        <dbReference type="Proteomes" id="UP000724584"/>
    </source>
</evidence>
<reference evidence="1 2" key="1">
    <citation type="journal article" date="2021" name="Nat. Commun.">
        <title>Genetic determinants of endophytism in the Arabidopsis root mycobiome.</title>
        <authorList>
            <person name="Mesny F."/>
            <person name="Miyauchi S."/>
            <person name="Thiergart T."/>
            <person name="Pickel B."/>
            <person name="Atanasova L."/>
            <person name="Karlsson M."/>
            <person name="Huettel B."/>
            <person name="Barry K.W."/>
            <person name="Haridas S."/>
            <person name="Chen C."/>
            <person name="Bauer D."/>
            <person name="Andreopoulos W."/>
            <person name="Pangilinan J."/>
            <person name="LaButti K."/>
            <person name="Riley R."/>
            <person name="Lipzen A."/>
            <person name="Clum A."/>
            <person name="Drula E."/>
            <person name="Henrissat B."/>
            <person name="Kohler A."/>
            <person name="Grigoriev I.V."/>
            <person name="Martin F.M."/>
            <person name="Hacquard S."/>
        </authorList>
    </citation>
    <scope>NUCLEOTIDE SEQUENCE [LARGE SCALE GENOMIC DNA]</scope>
    <source>
        <strain evidence="1 2">MPI-SDFR-AT-0079</strain>
    </source>
</reference>
<keyword evidence="2" id="KW-1185">Reference proteome</keyword>
<protein>
    <submittedName>
        <fullName evidence="1">Uncharacterized protein</fullName>
    </submittedName>
</protein>
<sequence>MVKFGFCSALIWAAGLVVASASPAPIVAVRTRNLPGTSDEQTRHLIWRRLANLAHARRENVFKNSASLDKSWNDATLFSYTYEADTAGTKFENATAEVSIEIKCVTCYFKAGATAQLTIGGEFDLGDTVRNVTGQLKDELGDLIETTVESIDDAINLKELGDLIGDGDFQLDELINLGNVSIDADIDIDLPPLPEVQLLFQIDHMDLYMEMDTTIAAGVTLTIPLYKSQTAFGITVGPGLEAGIFVTLDLILSVEGEITIRSGFHLLLEDPVGFKLALFGRNVSDVIFVAEFLTNITGGAELAAQEACKLKIVQEYTLAVGVAAGATAALGDHTWGLEPNTTIPLFYTTLADVCAITADATPTPTAGAVAARQAADDPALETTTLTTKLLYTGISCMSPGLAACPQSLQTTTLRTETSTLVTAVPPGVTPTFPASTALSVASTIPFGKQVNKLAATSGAPVSYVPPPPPPPSSSARPSDKGWGGDVLDDVGEVFNGQTGGVSNKLIIGLSVGLGVPVVAAVITALVHYFKRKRYAPVPKADTSVEYTGGYESPMAAEREAMVKKTPDVSTSEVQH</sequence>
<dbReference type="Proteomes" id="UP000724584">
    <property type="component" value="Unassembled WGS sequence"/>
</dbReference>
<organism evidence="1 2">
    <name type="scientific">Chaetomium tenue</name>
    <dbReference type="NCBI Taxonomy" id="1854479"/>
    <lineage>
        <taxon>Eukaryota</taxon>
        <taxon>Fungi</taxon>
        <taxon>Dikarya</taxon>
        <taxon>Ascomycota</taxon>
        <taxon>Pezizomycotina</taxon>
        <taxon>Sordariomycetes</taxon>
        <taxon>Sordariomycetidae</taxon>
        <taxon>Sordariales</taxon>
        <taxon>Chaetomiaceae</taxon>
        <taxon>Chaetomium</taxon>
    </lineage>
</organism>
<dbReference type="EMBL" id="JAGIZQ010000001">
    <property type="protein sequence ID" value="KAH6649477.1"/>
    <property type="molecule type" value="Genomic_DNA"/>
</dbReference>
<proteinExistence type="predicted"/>
<comment type="caution">
    <text evidence="1">The sequence shown here is derived from an EMBL/GenBank/DDBJ whole genome shotgun (WGS) entry which is preliminary data.</text>
</comment>
<accession>A0ACB7PJT3</accession>
<gene>
    <name evidence="1" type="ORF">F5144DRAFT_477414</name>
</gene>